<accession>A0A9J6F1A7</accession>
<reference evidence="1" key="2">
    <citation type="submission" date="2021-09" db="EMBL/GenBank/DDBJ databases">
        <authorList>
            <person name="Jia N."/>
            <person name="Wang J."/>
            <person name="Shi W."/>
            <person name="Du L."/>
            <person name="Sun Y."/>
            <person name="Zhan W."/>
            <person name="Jiang J."/>
            <person name="Wang Q."/>
            <person name="Zhang B."/>
            <person name="Ji P."/>
            <person name="Sakyi L.B."/>
            <person name="Cui X."/>
            <person name="Yuan T."/>
            <person name="Jiang B."/>
            <person name="Yang W."/>
            <person name="Lam T.T.-Y."/>
            <person name="Chang Q."/>
            <person name="Ding S."/>
            <person name="Wang X."/>
            <person name="Zhu J."/>
            <person name="Ruan X."/>
            <person name="Zhao L."/>
            <person name="Wei J."/>
            <person name="Que T."/>
            <person name="Du C."/>
            <person name="Cheng J."/>
            <person name="Dai P."/>
            <person name="Han X."/>
            <person name="Huang E."/>
            <person name="Gao Y."/>
            <person name="Liu J."/>
            <person name="Shao H."/>
            <person name="Ye R."/>
            <person name="Li L."/>
            <person name="Wei W."/>
            <person name="Wang X."/>
            <person name="Wang C."/>
            <person name="Huo Q."/>
            <person name="Li W."/>
            <person name="Guo W."/>
            <person name="Chen H."/>
            <person name="Chen S."/>
            <person name="Zhou L."/>
            <person name="Zhou L."/>
            <person name="Ni X."/>
            <person name="Tian J."/>
            <person name="Zhou Y."/>
            <person name="Sheng Y."/>
            <person name="Liu T."/>
            <person name="Pan Y."/>
            <person name="Xia L."/>
            <person name="Li J."/>
            <person name="Zhao F."/>
            <person name="Cao W."/>
        </authorList>
    </citation>
    <scope>NUCLEOTIDE SEQUENCE</scope>
    <source>
        <strain evidence="1">Rmic-2018</strain>
        <tissue evidence="1">Larvae</tissue>
    </source>
</reference>
<dbReference type="Proteomes" id="UP000821866">
    <property type="component" value="Chromosome 1"/>
</dbReference>
<name>A0A9J6F1A7_RHIMP</name>
<reference evidence="1" key="1">
    <citation type="journal article" date="2020" name="Cell">
        <title>Large-Scale Comparative Analyses of Tick Genomes Elucidate Their Genetic Diversity and Vector Capacities.</title>
        <authorList>
            <consortium name="Tick Genome and Microbiome Consortium (TIGMIC)"/>
            <person name="Jia N."/>
            <person name="Wang J."/>
            <person name="Shi W."/>
            <person name="Du L."/>
            <person name="Sun Y."/>
            <person name="Zhan W."/>
            <person name="Jiang J.F."/>
            <person name="Wang Q."/>
            <person name="Zhang B."/>
            <person name="Ji P."/>
            <person name="Bell-Sakyi L."/>
            <person name="Cui X.M."/>
            <person name="Yuan T.T."/>
            <person name="Jiang B.G."/>
            <person name="Yang W.F."/>
            <person name="Lam T.T."/>
            <person name="Chang Q.C."/>
            <person name="Ding S.J."/>
            <person name="Wang X.J."/>
            <person name="Zhu J.G."/>
            <person name="Ruan X.D."/>
            <person name="Zhao L."/>
            <person name="Wei J.T."/>
            <person name="Ye R.Z."/>
            <person name="Que T.C."/>
            <person name="Du C.H."/>
            <person name="Zhou Y.H."/>
            <person name="Cheng J.X."/>
            <person name="Dai P.F."/>
            <person name="Guo W.B."/>
            <person name="Han X.H."/>
            <person name="Huang E.J."/>
            <person name="Li L.F."/>
            <person name="Wei W."/>
            <person name="Gao Y.C."/>
            <person name="Liu J.Z."/>
            <person name="Shao H.Z."/>
            <person name="Wang X."/>
            <person name="Wang C.C."/>
            <person name="Yang T.C."/>
            <person name="Huo Q.B."/>
            <person name="Li W."/>
            <person name="Chen H.Y."/>
            <person name="Chen S.E."/>
            <person name="Zhou L.G."/>
            <person name="Ni X.B."/>
            <person name="Tian J.H."/>
            <person name="Sheng Y."/>
            <person name="Liu T."/>
            <person name="Pan Y.S."/>
            <person name="Xia L.Y."/>
            <person name="Li J."/>
            <person name="Zhao F."/>
            <person name="Cao W.C."/>
        </authorList>
    </citation>
    <scope>NUCLEOTIDE SEQUENCE</scope>
    <source>
        <strain evidence="1">Rmic-2018</strain>
    </source>
</reference>
<organism evidence="1 2">
    <name type="scientific">Rhipicephalus microplus</name>
    <name type="common">Cattle tick</name>
    <name type="synonym">Boophilus microplus</name>
    <dbReference type="NCBI Taxonomy" id="6941"/>
    <lineage>
        <taxon>Eukaryota</taxon>
        <taxon>Metazoa</taxon>
        <taxon>Ecdysozoa</taxon>
        <taxon>Arthropoda</taxon>
        <taxon>Chelicerata</taxon>
        <taxon>Arachnida</taxon>
        <taxon>Acari</taxon>
        <taxon>Parasitiformes</taxon>
        <taxon>Ixodida</taxon>
        <taxon>Ixodoidea</taxon>
        <taxon>Ixodidae</taxon>
        <taxon>Rhipicephalinae</taxon>
        <taxon>Rhipicephalus</taxon>
        <taxon>Boophilus</taxon>
    </lineage>
</organism>
<evidence type="ECO:0000313" key="2">
    <source>
        <dbReference type="Proteomes" id="UP000821866"/>
    </source>
</evidence>
<dbReference type="AlphaFoldDB" id="A0A9J6F1A7"/>
<gene>
    <name evidence="1" type="ORF">HPB51_009792</name>
</gene>
<dbReference type="EMBL" id="JABSTU010000001">
    <property type="protein sequence ID" value="KAH8040244.1"/>
    <property type="molecule type" value="Genomic_DNA"/>
</dbReference>
<keyword evidence="2" id="KW-1185">Reference proteome</keyword>
<comment type="caution">
    <text evidence="1">The sequence shown here is derived from an EMBL/GenBank/DDBJ whole genome shotgun (WGS) entry which is preliminary data.</text>
</comment>
<proteinExistence type="predicted"/>
<evidence type="ECO:0000313" key="1">
    <source>
        <dbReference type="EMBL" id="KAH8040244.1"/>
    </source>
</evidence>
<protein>
    <submittedName>
        <fullName evidence="1">Uncharacterized protein</fullName>
    </submittedName>
</protein>
<sequence>MLSDRRCALFAERRLRRRTRRSAAVIRRCAQLLVAGCFLEARGRALLRCALTQVADSVKEAAVCRHDYFARRDSSLASFSQRLRGARNVFTHSLRRATSGVVDNCFARGATLAASPASSAQPPLLRKPLSVSGAAPATFAVVFSFWRRRSAISPLSAGSASAVSSDRASYHHPLGK</sequence>